<dbReference type="InterPro" id="IPR032466">
    <property type="entry name" value="Metal_Hydrolase"/>
</dbReference>
<reference evidence="3" key="1">
    <citation type="submission" date="2016-12" db="EMBL/GenBank/DDBJ databases">
        <authorList>
            <person name="Varghese N."/>
            <person name="Submissions S."/>
        </authorList>
    </citation>
    <scope>NUCLEOTIDE SEQUENCE [LARGE SCALE GENOMIC DNA]</scope>
    <source>
        <strain evidence="3">DSM 25035</strain>
    </source>
</reference>
<dbReference type="Proteomes" id="UP000184609">
    <property type="component" value="Unassembled WGS sequence"/>
</dbReference>
<accession>A0A1M7ZCW3</accession>
<dbReference type="PANTHER" id="PTHR43135:SF3">
    <property type="entry name" value="ALPHA-D-RIBOSE 1-METHYLPHOSPHONATE 5-TRIPHOSPHATE DIPHOSPHATASE"/>
    <property type="match status" value="1"/>
</dbReference>
<dbReference type="GO" id="GO:0016810">
    <property type="term" value="F:hydrolase activity, acting on carbon-nitrogen (but not peptide) bonds"/>
    <property type="evidence" value="ECO:0007669"/>
    <property type="project" value="InterPro"/>
</dbReference>
<name>A0A1M7ZCW3_9BACT</name>
<dbReference type="SUPFAM" id="SSF51556">
    <property type="entry name" value="Metallo-dependent hydrolases"/>
    <property type="match status" value="1"/>
</dbReference>
<dbReference type="AlphaFoldDB" id="A0A1M7ZCW3"/>
<keyword evidence="3" id="KW-1185">Reference proteome</keyword>
<dbReference type="OrthoDB" id="9797498at2"/>
<dbReference type="Pfam" id="PF01979">
    <property type="entry name" value="Amidohydro_1"/>
    <property type="match status" value="1"/>
</dbReference>
<dbReference type="EMBL" id="FRXN01000003">
    <property type="protein sequence ID" value="SHO62649.1"/>
    <property type="molecule type" value="Genomic_DNA"/>
</dbReference>
<evidence type="ECO:0000259" key="1">
    <source>
        <dbReference type="Pfam" id="PF01979"/>
    </source>
</evidence>
<feature type="domain" description="Amidohydrolase-related" evidence="1">
    <location>
        <begin position="184"/>
        <end position="445"/>
    </location>
</feature>
<protein>
    <submittedName>
        <fullName evidence="2">Amidohydrolase family protein</fullName>
    </submittedName>
</protein>
<dbReference type="RefSeq" id="WP_073571879.1">
    <property type="nucleotide sequence ID" value="NZ_FRXN01000003.1"/>
</dbReference>
<dbReference type="InterPro" id="IPR051781">
    <property type="entry name" value="Metallo-dep_Hydrolase"/>
</dbReference>
<dbReference type="InterPro" id="IPR006680">
    <property type="entry name" value="Amidohydro-rel"/>
</dbReference>
<dbReference type="Gene3D" id="3.20.20.140">
    <property type="entry name" value="Metal-dependent hydrolases"/>
    <property type="match status" value="1"/>
</dbReference>
<gene>
    <name evidence="2" type="ORF">SAMN04488108_2218</name>
</gene>
<dbReference type="PANTHER" id="PTHR43135">
    <property type="entry name" value="ALPHA-D-RIBOSE 1-METHYLPHOSPHONATE 5-TRIPHOSPHATE DIPHOSPHATASE"/>
    <property type="match status" value="1"/>
</dbReference>
<organism evidence="2 3">
    <name type="scientific">Algoriphagus zhangzhouensis</name>
    <dbReference type="NCBI Taxonomy" id="1073327"/>
    <lineage>
        <taxon>Bacteria</taxon>
        <taxon>Pseudomonadati</taxon>
        <taxon>Bacteroidota</taxon>
        <taxon>Cytophagia</taxon>
        <taxon>Cytophagales</taxon>
        <taxon>Cyclobacteriaceae</taxon>
        <taxon>Algoriphagus</taxon>
    </lineage>
</organism>
<proteinExistence type="predicted"/>
<keyword evidence="2" id="KW-0378">Hydrolase</keyword>
<dbReference type="Gene3D" id="2.30.40.10">
    <property type="entry name" value="Urease, subunit C, domain 1"/>
    <property type="match status" value="2"/>
</dbReference>
<dbReference type="SUPFAM" id="SSF51338">
    <property type="entry name" value="Composite domain of metallo-dependent hydrolases"/>
    <property type="match status" value="1"/>
</dbReference>
<evidence type="ECO:0000313" key="2">
    <source>
        <dbReference type="EMBL" id="SHO62649.1"/>
    </source>
</evidence>
<sequence>MSAFKKLFFIGICIFLNSCLKEKQAALLISNITIIDIETGSLLSNKDIWIEGERINKIEDHDPTRKSLQFLDGTNQFVIPSLWDMHAHIVDYSWVPDLYTSLGVTGLRVMHGDSSRMNDILLNRKDGFYKGFEFLYSSPITDGPGDNWPGTEIASSPEEGRSLVQKYVETGYDFVKIYHHLDHETYLAIVDECKKLDIPFAGHVPNMLTTQEVIKTGQKSIEHWLGLEHALPNPSFMETQFSNYDTYAHFLNEFLERYDSSLIEKVLDVTKSDQTWFCPTLITTKNSAYSIAYDSIFRHDERLKFIPSEEQEYWFGDLTEDETPAYLQIPEEFNQAEIAFFKLHMTILKKMLDNGSKFLAGTDTSSPNVYPGFSLHEELQLFVEAGFSELEALQTATLNPAIFAQRENDLGTIEQGKIANLLILDQNPLVNIENTLTIDGLIRRGMYFDKETLESLRNLEERTSN</sequence>
<dbReference type="STRING" id="1073327.SAMN04488108_2218"/>
<dbReference type="InterPro" id="IPR011059">
    <property type="entry name" value="Metal-dep_hydrolase_composite"/>
</dbReference>
<evidence type="ECO:0000313" key="3">
    <source>
        <dbReference type="Proteomes" id="UP000184609"/>
    </source>
</evidence>